<accession>A0A4R6F9K3</accession>
<name>A0A4R6F9K3_9SPHN</name>
<keyword evidence="2" id="KW-1185">Reference proteome</keyword>
<dbReference type="EMBL" id="SNWD01000026">
    <property type="protein sequence ID" value="TDN77741.1"/>
    <property type="molecule type" value="Genomic_DNA"/>
</dbReference>
<comment type="caution">
    <text evidence="1">The sequence shown here is derived from an EMBL/GenBank/DDBJ whole genome shotgun (WGS) entry which is preliminary data.</text>
</comment>
<gene>
    <name evidence="1" type="ORF">EV664_1264</name>
</gene>
<sequence>MSMLPRFFSETEGDDGMTKMNKFLSKEKATALLAAEAAKGQTKAKSAHVPQKKAATFKKFHDKAAEANAVWERPNLLALCRKLAGGDLAAGYLLHHILYVWNNRDHKLERKLPTWSCDQWLAHSRQAWATASGLTLAEFTKRALPRLRKNCWGFLMIRAMGNGPQKKLWVSVDVFAMQAHISGSEAVPWDMFHAALEAMGPGFEKTPANAYAKPT</sequence>
<dbReference type="RefSeq" id="WP_133497220.1">
    <property type="nucleotide sequence ID" value="NZ_BMLU01000027.1"/>
</dbReference>
<protein>
    <submittedName>
        <fullName evidence="1">Uncharacterized protein</fullName>
    </submittedName>
</protein>
<evidence type="ECO:0000313" key="1">
    <source>
        <dbReference type="EMBL" id="TDN77741.1"/>
    </source>
</evidence>
<reference evidence="1 2" key="1">
    <citation type="submission" date="2019-03" db="EMBL/GenBank/DDBJ databases">
        <title>Genomic Encyclopedia of Type Strains, Phase IV (KMG-IV): sequencing the most valuable type-strain genomes for metagenomic binning, comparative biology and taxonomic classification.</title>
        <authorList>
            <person name="Goeker M."/>
        </authorList>
    </citation>
    <scope>NUCLEOTIDE SEQUENCE [LARGE SCALE GENOMIC DNA]</scope>
    <source>
        <strain evidence="1 2">DSM 25059</strain>
    </source>
</reference>
<dbReference type="OrthoDB" id="7859959at2"/>
<dbReference type="Proteomes" id="UP000295493">
    <property type="component" value="Unassembled WGS sequence"/>
</dbReference>
<organism evidence="1 2">
    <name type="scientific">Stakelama pacifica</name>
    <dbReference type="NCBI Taxonomy" id="517720"/>
    <lineage>
        <taxon>Bacteria</taxon>
        <taxon>Pseudomonadati</taxon>
        <taxon>Pseudomonadota</taxon>
        <taxon>Alphaproteobacteria</taxon>
        <taxon>Sphingomonadales</taxon>
        <taxon>Sphingomonadaceae</taxon>
        <taxon>Stakelama</taxon>
    </lineage>
</organism>
<evidence type="ECO:0000313" key="2">
    <source>
        <dbReference type="Proteomes" id="UP000295493"/>
    </source>
</evidence>
<dbReference type="AlphaFoldDB" id="A0A4R6F9K3"/>
<proteinExistence type="predicted"/>